<name>A0A165PM25_9AGAM</name>
<sequence length="258" mass="29191">MEGNNTSTLSDSEYRGGALDVERMHAECPVFRILIIGKANAGKTTILRKVCNVSKKTKPVVYDAHGNKRGKHDIEHEITYPGSRFIFHDSGGFEAGHSEELEKVRSFTQKKALEPAIKDQLHLIWYCLPLDDQRPLSSAELAFFDVDTGNVPVVAVFTKFDALEKKTFTELHQQGLTRTEAQTRYSQHAQKYFEDTLLPLVMKAKAPPRTFIYMDQATSKCPELTSKSADALKDKAGLQHLFVITQKNNLVLRWLYAF</sequence>
<dbReference type="GO" id="GO:0005525">
    <property type="term" value="F:GTP binding"/>
    <property type="evidence" value="ECO:0007669"/>
    <property type="project" value="InterPro"/>
</dbReference>
<dbReference type="Proteomes" id="UP000076761">
    <property type="component" value="Unassembled WGS sequence"/>
</dbReference>
<dbReference type="InterPro" id="IPR027417">
    <property type="entry name" value="P-loop_NTPase"/>
</dbReference>
<dbReference type="SUPFAM" id="SSF52540">
    <property type="entry name" value="P-loop containing nucleoside triphosphate hydrolases"/>
    <property type="match status" value="1"/>
</dbReference>
<dbReference type="InParanoid" id="A0A165PM25"/>
<dbReference type="InterPro" id="IPR006073">
    <property type="entry name" value="GTP-bd"/>
</dbReference>
<dbReference type="CDD" id="cd00882">
    <property type="entry name" value="Ras_like_GTPase"/>
    <property type="match status" value="1"/>
</dbReference>
<dbReference type="EMBL" id="KV425609">
    <property type="protein sequence ID" value="KZT21232.1"/>
    <property type="molecule type" value="Genomic_DNA"/>
</dbReference>
<dbReference type="Pfam" id="PF01926">
    <property type="entry name" value="MMR_HSR1"/>
    <property type="match status" value="1"/>
</dbReference>
<evidence type="ECO:0000313" key="3">
    <source>
        <dbReference type="Proteomes" id="UP000076761"/>
    </source>
</evidence>
<organism evidence="2 3">
    <name type="scientific">Neolentinus lepideus HHB14362 ss-1</name>
    <dbReference type="NCBI Taxonomy" id="1314782"/>
    <lineage>
        <taxon>Eukaryota</taxon>
        <taxon>Fungi</taxon>
        <taxon>Dikarya</taxon>
        <taxon>Basidiomycota</taxon>
        <taxon>Agaricomycotina</taxon>
        <taxon>Agaricomycetes</taxon>
        <taxon>Gloeophyllales</taxon>
        <taxon>Gloeophyllaceae</taxon>
        <taxon>Neolentinus</taxon>
    </lineage>
</organism>
<dbReference type="OrthoDB" id="3172613at2759"/>
<dbReference type="AlphaFoldDB" id="A0A165PM25"/>
<evidence type="ECO:0000313" key="2">
    <source>
        <dbReference type="EMBL" id="KZT21232.1"/>
    </source>
</evidence>
<protein>
    <recommendedName>
        <fullName evidence="1">G domain-containing protein</fullName>
    </recommendedName>
</protein>
<dbReference type="Gene3D" id="3.40.50.300">
    <property type="entry name" value="P-loop containing nucleotide triphosphate hydrolases"/>
    <property type="match status" value="1"/>
</dbReference>
<evidence type="ECO:0000259" key="1">
    <source>
        <dbReference type="Pfam" id="PF01926"/>
    </source>
</evidence>
<feature type="domain" description="G" evidence="1">
    <location>
        <begin position="32"/>
        <end position="129"/>
    </location>
</feature>
<dbReference type="STRING" id="1314782.A0A165PM25"/>
<accession>A0A165PM25</accession>
<proteinExistence type="predicted"/>
<gene>
    <name evidence="2" type="ORF">NEOLEDRAFT_1223900</name>
</gene>
<keyword evidence="3" id="KW-1185">Reference proteome</keyword>
<reference evidence="2 3" key="1">
    <citation type="journal article" date="2016" name="Mol. Biol. Evol.">
        <title>Comparative Genomics of Early-Diverging Mushroom-Forming Fungi Provides Insights into the Origins of Lignocellulose Decay Capabilities.</title>
        <authorList>
            <person name="Nagy L.G."/>
            <person name="Riley R."/>
            <person name="Tritt A."/>
            <person name="Adam C."/>
            <person name="Daum C."/>
            <person name="Floudas D."/>
            <person name="Sun H."/>
            <person name="Yadav J.S."/>
            <person name="Pangilinan J."/>
            <person name="Larsson K.H."/>
            <person name="Matsuura K."/>
            <person name="Barry K."/>
            <person name="Labutti K."/>
            <person name="Kuo R."/>
            <person name="Ohm R.A."/>
            <person name="Bhattacharya S.S."/>
            <person name="Shirouzu T."/>
            <person name="Yoshinaga Y."/>
            <person name="Martin F.M."/>
            <person name="Grigoriev I.V."/>
            <person name="Hibbett D.S."/>
        </authorList>
    </citation>
    <scope>NUCLEOTIDE SEQUENCE [LARGE SCALE GENOMIC DNA]</scope>
    <source>
        <strain evidence="2 3">HHB14362 ss-1</strain>
    </source>
</reference>